<organism evidence="5">
    <name type="scientific">Oppiella nova</name>
    <dbReference type="NCBI Taxonomy" id="334625"/>
    <lineage>
        <taxon>Eukaryota</taxon>
        <taxon>Metazoa</taxon>
        <taxon>Ecdysozoa</taxon>
        <taxon>Arthropoda</taxon>
        <taxon>Chelicerata</taxon>
        <taxon>Arachnida</taxon>
        <taxon>Acari</taxon>
        <taxon>Acariformes</taxon>
        <taxon>Sarcoptiformes</taxon>
        <taxon>Oribatida</taxon>
        <taxon>Brachypylina</taxon>
        <taxon>Oppioidea</taxon>
        <taxon>Oppiidae</taxon>
        <taxon>Oppiella</taxon>
    </lineage>
</organism>
<evidence type="ECO:0000313" key="5">
    <source>
        <dbReference type="EMBL" id="CAD7654774.1"/>
    </source>
</evidence>
<dbReference type="Gene3D" id="1.10.840.10">
    <property type="entry name" value="Ras guanine-nucleotide exchange factors catalytic domain"/>
    <property type="match status" value="1"/>
</dbReference>
<evidence type="ECO:0000256" key="1">
    <source>
        <dbReference type="ARBA" id="ARBA00022658"/>
    </source>
</evidence>
<dbReference type="GO" id="GO:0005886">
    <property type="term" value="C:plasma membrane"/>
    <property type="evidence" value="ECO:0007669"/>
    <property type="project" value="TreeGrafter"/>
</dbReference>
<dbReference type="EMBL" id="OC923303">
    <property type="protein sequence ID" value="CAD7654774.1"/>
    <property type="molecule type" value="Genomic_DNA"/>
</dbReference>
<name>A0A7R9QRT3_9ACAR</name>
<dbReference type="GO" id="GO:0005085">
    <property type="term" value="F:guanyl-nucleotide exchange factor activity"/>
    <property type="evidence" value="ECO:0007669"/>
    <property type="project" value="UniProtKB-KW"/>
</dbReference>
<proteinExistence type="predicted"/>
<evidence type="ECO:0000256" key="2">
    <source>
        <dbReference type="PROSITE-ProRule" id="PRU00168"/>
    </source>
</evidence>
<dbReference type="InterPro" id="IPR023578">
    <property type="entry name" value="Ras_GEF_dom_sf"/>
</dbReference>
<reference evidence="5" key="1">
    <citation type="submission" date="2020-11" db="EMBL/GenBank/DDBJ databases">
        <authorList>
            <person name="Tran Van P."/>
        </authorList>
    </citation>
    <scope>NUCLEOTIDE SEQUENCE</scope>
</reference>
<dbReference type="EMBL" id="CAJPVJ010008478">
    <property type="protein sequence ID" value="CAG2171961.1"/>
    <property type="molecule type" value="Genomic_DNA"/>
</dbReference>
<dbReference type="PANTHER" id="PTHR23113">
    <property type="entry name" value="GUANINE NUCLEOTIDE EXCHANGE FACTOR"/>
    <property type="match status" value="1"/>
</dbReference>
<sequence>RNFGDVFQKTLEWNDIIEEADNVLNEFENIKRGNARMSRRGSLLQPRYIFLSPHPEVTYERVLQSANSLPLRAWTSELFLESKESSQLMDSENRQNLKWNASLEDFRHLLSPELSHFGNDVYSGMIEAKRRLSLCPPQPVTQSIHFRRNSYLNGEVWAQSDSKCHKKRDYDHKLGVIRQNSGVNSVNISPEMVKKSQTSNGLLTVPDPTVHIKKNGVNYKRNDSNESIEFIDIENMSPKVVANELTLIVKELFLSLNGTEIITLLIRPNSISPGTCSNIAALLGFQKRTIQLISSYLLKLIDPEICAKRIAYFIEVAKELKALQNWHSVYSIILSLQSPPIARLRECWQIVSNHFSDNYCEYIEMSEQLKADADPLTYTSPSIPLFSDLMDYLKERCGAKYFEIKSHRLRSHWSKRETIAVWVDQQIDDLIGVAKDKKKVQKRVEYIRKTSVEGQRKGVFKKLLTKRSGSNKEYSDSMSNDTDSRNSSITSLNSEKLRLRLMSEKSAKPSCKNIWSVADIQRLREFDEKEILEEIVRGLVCYQRYANDYQLNESVQSVRDFLLLQPYKELDACLKRSYLLEPKSVKKSSNHIVV</sequence>
<keyword evidence="1 2" id="KW-0344">Guanine-nucleotide releasing factor</keyword>
<feature type="region of interest" description="Disordered" evidence="3">
    <location>
        <begin position="470"/>
        <end position="489"/>
    </location>
</feature>
<dbReference type="PANTHER" id="PTHR23113:SF368">
    <property type="entry name" value="CELL DIVISION CONTROL PROTEIN 25"/>
    <property type="match status" value="1"/>
</dbReference>
<keyword evidence="6" id="KW-1185">Reference proteome</keyword>
<feature type="non-terminal residue" evidence="5">
    <location>
        <position position="1"/>
    </location>
</feature>
<feature type="non-terminal residue" evidence="5">
    <location>
        <position position="594"/>
    </location>
</feature>
<dbReference type="InterPro" id="IPR008937">
    <property type="entry name" value="Ras-like_GEF"/>
</dbReference>
<gene>
    <name evidence="5" type="ORF">ONB1V03_LOCUS11419</name>
</gene>
<dbReference type="Proteomes" id="UP000728032">
    <property type="component" value="Unassembled WGS sequence"/>
</dbReference>
<evidence type="ECO:0000313" key="6">
    <source>
        <dbReference type="Proteomes" id="UP000728032"/>
    </source>
</evidence>
<dbReference type="Pfam" id="PF00617">
    <property type="entry name" value="RasGEF"/>
    <property type="match status" value="1"/>
</dbReference>
<protein>
    <recommendedName>
        <fullName evidence="4">Ras-GEF domain-containing protein</fullName>
    </recommendedName>
</protein>
<dbReference type="PROSITE" id="PS50009">
    <property type="entry name" value="RASGEF_CAT"/>
    <property type="match status" value="1"/>
</dbReference>
<dbReference type="GO" id="GO:0007265">
    <property type="term" value="P:Ras protein signal transduction"/>
    <property type="evidence" value="ECO:0007669"/>
    <property type="project" value="TreeGrafter"/>
</dbReference>
<dbReference type="OrthoDB" id="6510554at2759"/>
<dbReference type="InterPro" id="IPR001895">
    <property type="entry name" value="RASGEF_cat_dom"/>
</dbReference>
<dbReference type="InterPro" id="IPR036964">
    <property type="entry name" value="RASGEF_cat_dom_sf"/>
</dbReference>
<feature type="domain" description="Ras-GEF" evidence="4">
    <location>
        <begin position="237"/>
        <end position="483"/>
    </location>
</feature>
<evidence type="ECO:0000256" key="3">
    <source>
        <dbReference type="SAM" id="MobiDB-lite"/>
    </source>
</evidence>
<dbReference type="SMART" id="SM00147">
    <property type="entry name" value="RasGEF"/>
    <property type="match status" value="1"/>
</dbReference>
<dbReference type="SUPFAM" id="SSF48366">
    <property type="entry name" value="Ras GEF"/>
    <property type="match status" value="1"/>
</dbReference>
<dbReference type="AlphaFoldDB" id="A0A7R9QRT3"/>
<accession>A0A7R9QRT3</accession>
<evidence type="ECO:0000259" key="4">
    <source>
        <dbReference type="PROSITE" id="PS50009"/>
    </source>
</evidence>